<gene>
    <name evidence="1" type="ORF">SCHPADRAFT_464366</name>
</gene>
<dbReference type="AlphaFoldDB" id="A0A0H2RI42"/>
<keyword evidence="2" id="KW-1185">Reference proteome</keyword>
<dbReference type="Proteomes" id="UP000053477">
    <property type="component" value="Unassembled WGS sequence"/>
</dbReference>
<evidence type="ECO:0008006" key="3">
    <source>
        <dbReference type="Google" id="ProtNLM"/>
    </source>
</evidence>
<name>A0A0H2RI42_9AGAM</name>
<dbReference type="EMBL" id="KQ085996">
    <property type="protein sequence ID" value="KLO11630.1"/>
    <property type="molecule type" value="Genomic_DNA"/>
</dbReference>
<dbReference type="OrthoDB" id="3221235at2759"/>
<evidence type="ECO:0000313" key="2">
    <source>
        <dbReference type="Proteomes" id="UP000053477"/>
    </source>
</evidence>
<evidence type="ECO:0000313" key="1">
    <source>
        <dbReference type="EMBL" id="KLO11630.1"/>
    </source>
</evidence>
<protein>
    <recommendedName>
        <fullName evidence="3">F-box domain-containing protein</fullName>
    </recommendedName>
</protein>
<accession>A0A0H2RI42</accession>
<proteinExistence type="predicted"/>
<reference evidence="1 2" key="1">
    <citation type="submission" date="2015-04" db="EMBL/GenBank/DDBJ databases">
        <title>Complete genome sequence of Schizopora paradoxa KUC8140, a cosmopolitan wood degrader in East Asia.</title>
        <authorList>
            <consortium name="DOE Joint Genome Institute"/>
            <person name="Min B."/>
            <person name="Park H."/>
            <person name="Jang Y."/>
            <person name="Kim J.-J."/>
            <person name="Kim K.H."/>
            <person name="Pangilinan J."/>
            <person name="Lipzen A."/>
            <person name="Riley R."/>
            <person name="Grigoriev I.V."/>
            <person name="Spatafora J.W."/>
            <person name="Choi I.-G."/>
        </authorList>
    </citation>
    <scope>NUCLEOTIDE SEQUENCE [LARGE SCALE GENOMIC DNA]</scope>
    <source>
        <strain evidence="1 2">KUC8140</strain>
    </source>
</reference>
<dbReference type="InParanoid" id="A0A0H2RI42"/>
<sequence>MEHLPDDLLDLIFWLASPAKYPASPIELVVDDDGELIVPPEAKYQLDINRVSPMNFSLVRRAWRDLVLSRGRLWSSLEIHLESLNESNHLLLAALRMLQIWIRNSLDAALDVQAFGLVFCERIIPQSEKARILDCIFSCLLGEQHR</sequence>
<organism evidence="1 2">
    <name type="scientific">Schizopora paradoxa</name>
    <dbReference type="NCBI Taxonomy" id="27342"/>
    <lineage>
        <taxon>Eukaryota</taxon>
        <taxon>Fungi</taxon>
        <taxon>Dikarya</taxon>
        <taxon>Basidiomycota</taxon>
        <taxon>Agaricomycotina</taxon>
        <taxon>Agaricomycetes</taxon>
        <taxon>Hymenochaetales</taxon>
        <taxon>Schizoporaceae</taxon>
        <taxon>Schizopora</taxon>
    </lineage>
</organism>